<dbReference type="Proteomes" id="UP000594430">
    <property type="component" value="Chromosome"/>
</dbReference>
<dbReference type="Pfam" id="PF00892">
    <property type="entry name" value="EamA"/>
    <property type="match status" value="1"/>
</dbReference>
<feature type="transmembrane region" description="Helical" evidence="5">
    <location>
        <begin position="101"/>
        <end position="120"/>
    </location>
</feature>
<feature type="transmembrane region" description="Helical" evidence="5">
    <location>
        <begin position="153"/>
        <end position="172"/>
    </location>
</feature>
<evidence type="ECO:0000256" key="4">
    <source>
        <dbReference type="ARBA" id="ARBA00023136"/>
    </source>
</evidence>
<dbReference type="PANTHER" id="PTHR32322">
    <property type="entry name" value="INNER MEMBRANE TRANSPORTER"/>
    <property type="match status" value="1"/>
</dbReference>
<evidence type="ECO:0000256" key="5">
    <source>
        <dbReference type="SAM" id="Phobius"/>
    </source>
</evidence>
<dbReference type="InterPro" id="IPR050638">
    <property type="entry name" value="AA-Vitamin_Transporters"/>
</dbReference>
<dbReference type="GeneID" id="93442375"/>
<comment type="subcellular location">
    <subcellularLocation>
        <location evidence="1">Membrane</location>
        <topology evidence="1">Multi-pass membrane protein</topology>
    </subcellularLocation>
</comment>
<dbReference type="SUPFAM" id="SSF103481">
    <property type="entry name" value="Multidrug resistance efflux transporter EmrE"/>
    <property type="match status" value="1"/>
</dbReference>
<feature type="transmembrane region" description="Helical" evidence="5">
    <location>
        <begin position="127"/>
        <end position="147"/>
    </location>
</feature>
<evidence type="ECO:0000259" key="6">
    <source>
        <dbReference type="Pfam" id="PF00892"/>
    </source>
</evidence>
<keyword evidence="4 5" id="KW-0472">Membrane</keyword>
<feature type="transmembrane region" description="Helical" evidence="5">
    <location>
        <begin position="269"/>
        <end position="288"/>
    </location>
</feature>
<name>A0A7S9L4N6_9PSED</name>
<feature type="transmembrane region" description="Helical" evidence="5">
    <location>
        <begin position="211"/>
        <end position="232"/>
    </location>
</feature>
<protein>
    <submittedName>
        <fullName evidence="7">DMT family transporter</fullName>
    </submittedName>
</protein>
<dbReference type="InterPro" id="IPR037185">
    <property type="entry name" value="EmrE-like"/>
</dbReference>
<evidence type="ECO:0000256" key="2">
    <source>
        <dbReference type="ARBA" id="ARBA00022692"/>
    </source>
</evidence>
<dbReference type="InterPro" id="IPR000620">
    <property type="entry name" value="EamA_dom"/>
</dbReference>
<evidence type="ECO:0000256" key="1">
    <source>
        <dbReference type="ARBA" id="ARBA00004141"/>
    </source>
</evidence>
<accession>A0A7S9L4N6</accession>
<dbReference type="GO" id="GO:0016020">
    <property type="term" value="C:membrane"/>
    <property type="evidence" value="ECO:0007669"/>
    <property type="project" value="UniProtKB-SubCell"/>
</dbReference>
<evidence type="ECO:0000313" key="7">
    <source>
        <dbReference type="EMBL" id="QPH47121.1"/>
    </source>
</evidence>
<feature type="transmembrane region" description="Helical" evidence="5">
    <location>
        <begin position="76"/>
        <end position="95"/>
    </location>
</feature>
<reference evidence="7 8" key="1">
    <citation type="submission" date="2020-11" db="EMBL/GenBank/DDBJ databases">
        <title>Pseudomonas fulva producing VIM-24.</title>
        <authorList>
            <person name="Liu S."/>
        </authorList>
    </citation>
    <scope>NUCLEOTIDE SEQUENCE [LARGE SCALE GENOMIC DNA]</scope>
    <source>
        <strain evidence="7 8">ZDHY414</strain>
    </source>
</reference>
<feature type="transmembrane region" description="Helical" evidence="5">
    <location>
        <begin position="45"/>
        <end position="64"/>
    </location>
</feature>
<feature type="domain" description="EamA" evidence="6">
    <location>
        <begin position="155"/>
        <end position="286"/>
    </location>
</feature>
<evidence type="ECO:0000256" key="3">
    <source>
        <dbReference type="ARBA" id="ARBA00022989"/>
    </source>
</evidence>
<proteinExistence type="predicted"/>
<sequence length="297" mass="30764">MSTTSSPIDRPLLSAWFWPAMFSLMAFAANSVLCRLALKDGAVDAITFTALRLGSGALCLWWLVRLRNPCSGAAGSWRGGLALFCYAFLFSIAYLDLSAGVGALLLFGAVQLTMFSVAAVRGERISLRALSGMLMAFSGLVVLLLPGSHAPTLTSALLMVAAGMAWGLYTLLGQGSPRPLADTAGNFVRSVPFLALCTPLIALGAELRFSTAGVFFAVCSGMLASAAGYAVWYSVVRRISAQQAATLQLSVPVIASLGGVWVIGEALSLRAIGACAIVLGGVAIAVTAPRLQAPTQA</sequence>
<evidence type="ECO:0000313" key="8">
    <source>
        <dbReference type="Proteomes" id="UP000594430"/>
    </source>
</evidence>
<dbReference type="RefSeq" id="WP_125922299.1">
    <property type="nucleotide sequence ID" value="NZ_CP064943.1"/>
</dbReference>
<organism evidence="7 8">
    <name type="scientific">Pseudomonas fulva</name>
    <dbReference type="NCBI Taxonomy" id="47880"/>
    <lineage>
        <taxon>Bacteria</taxon>
        <taxon>Pseudomonadati</taxon>
        <taxon>Pseudomonadota</taxon>
        <taxon>Gammaproteobacteria</taxon>
        <taxon>Pseudomonadales</taxon>
        <taxon>Pseudomonadaceae</taxon>
        <taxon>Pseudomonas</taxon>
    </lineage>
</organism>
<feature type="transmembrane region" description="Helical" evidence="5">
    <location>
        <begin position="184"/>
        <end position="205"/>
    </location>
</feature>
<gene>
    <name evidence="7" type="ORF">IZU98_11845</name>
</gene>
<dbReference type="PANTHER" id="PTHR32322:SF9">
    <property type="entry name" value="AMINO-ACID METABOLITE EFFLUX PUMP-RELATED"/>
    <property type="match status" value="1"/>
</dbReference>
<keyword evidence="3 5" id="KW-1133">Transmembrane helix</keyword>
<feature type="transmembrane region" description="Helical" evidence="5">
    <location>
        <begin position="12"/>
        <end position="33"/>
    </location>
</feature>
<dbReference type="AlphaFoldDB" id="A0A7S9L4N6"/>
<dbReference type="EMBL" id="CP064946">
    <property type="protein sequence ID" value="QPH47121.1"/>
    <property type="molecule type" value="Genomic_DNA"/>
</dbReference>
<keyword evidence="2 5" id="KW-0812">Transmembrane</keyword>